<dbReference type="VEuPathDB" id="VectorBase:GPAI043304"/>
<proteinExistence type="predicted"/>
<name>A0A1B0AEM7_GLOPL</name>
<reference evidence="2" key="1">
    <citation type="submission" date="2014-03" db="EMBL/GenBank/DDBJ databases">
        <authorList>
            <person name="Aksoy S."/>
            <person name="Warren W."/>
            <person name="Wilson R.K."/>
        </authorList>
    </citation>
    <scope>NUCLEOTIDE SEQUENCE [LARGE SCALE GENOMIC DNA]</scope>
    <source>
        <strain evidence="2">IAEA</strain>
    </source>
</reference>
<dbReference type="AlphaFoldDB" id="A0A1B0AEM7"/>
<evidence type="ECO:0000313" key="2">
    <source>
        <dbReference type="Proteomes" id="UP000092445"/>
    </source>
</evidence>
<reference evidence="1" key="2">
    <citation type="submission" date="2020-05" db="UniProtKB">
        <authorList>
            <consortium name="EnsemblMetazoa"/>
        </authorList>
    </citation>
    <scope>IDENTIFICATION</scope>
    <source>
        <strain evidence="1">IAEA</strain>
    </source>
</reference>
<dbReference type="Proteomes" id="UP000092445">
    <property type="component" value="Unassembled WGS sequence"/>
</dbReference>
<organism evidence="1 2">
    <name type="scientific">Glossina pallidipes</name>
    <name type="common">Tsetse fly</name>
    <dbReference type="NCBI Taxonomy" id="7398"/>
    <lineage>
        <taxon>Eukaryota</taxon>
        <taxon>Metazoa</taxon>
        <taxon>Ecdysozoa</taxon>
        <taxon>Arthropoda</taxon>
        <taxon>Hexapoda</taxon>
        <taxon>Insecta</taxon>
        <taxon>Pterygota</taxon>
        <taxon>Neoptera</taxon>
        <taxon>Endopterygota</taxon>
        <taxon>Diptera</taxon>
        <taxon>Brachycera</taxon>
        <taxon>Muscomorpha</taxon>
        <taxon>Hippoboscoidea</taxon>
        <taxon>Glossinidae</taxon>
        <taxon>Glossina</taxon>
    </lineage>
</organism>
<dbReference type="EnsemblMetazoa" id="GPAI043304-RA">
    <property type="protein sequence ID" value="GPAI043304-PA"/>
    <property type="gene ID" value="GPAI043304"/>
</dbReference>
<evidence type="ECO:0000313" key="1">
    <source>
        <dbReference type="EnsemblMetazoa" id="GPAI043304-PA"/>
    </source>
</evidence>
<protein>
    <submittedName>
        <fullName evidence="1">Uncharacterized protein</fullName>
    </submittedName>
</protein>
<keyword evidence="2" id="KW-1185">Reference proteome</keyword>
<sequence length="103" mass="12432">MFNHKSLVLIFVSNGIRRTSTNSRILTLHCGDILNRNLLFTTFCSWYREVYFNAEQTFLKEMHKIGDFLRYLECKQRTKKLTYKSTKYRKKHVFVDVRLTTLD</sequence>
<accession>A0A1B0AEM7</accession>